<name>E4YBW8_OIKDI</name>
<dbReference type="Proteomes" id="UP000011014">
    <property type="component" value="Unassembled WGS sequence"/>
</dbReference>
<feature type="compositionally biased region" description="Basic and acidic residues" evidence="1">
    <location>
        <begin position="269"/>
        <end position="279"/>
    </location>
</feature>
<accession>E4YBW8</accession>
<proteinExistence type="predicted"/>
<sequence>MNSDSTFANPESINIWIRNTCLTIDSLHQNDFLENVTYLSSYLLLQLKTENYTTPTRKEIGFIFIIRDIAGHIDCINNILPIDALNHVVISLPKTKEFIPLNNIELDSPYTYNRLRNISFFPSGIIHVLPPVAVINTPHITLKWSRLWSLITAKTCPAARKIFCKSFAAISGRPEAPDHECLRLLLDPLPLNKAAIANILNSSVIYDGSDADLAKDWELLPNPFHLYQIATPIMTGGKAIKPAALKILPGRASLNYIWKGNRSLAKRNYHVDPRHESKRPMGRSPSPSAKFDTSDSAFRLTKLEAKQNIDDIPSGVTDTIPRRLSSKERNAVASTLFRRLPNIEYWNPNFLVSIINNSLLWRIWVGAFKMISTRLNSELMKRGNELLNTIELISLIDLSAEHSPMPVEARKNIDSHHLTADQDTLSDWLKTFKQTVDCALSKTRTHNIQLIANLLDQGASASLVIYNKEKISSLIPCYRAPISLGSVSTLANPSAQVPSTLSWTFQNLTQRNTTIWNLNNYSVDQLTDPNGAIPTPPLFESTPATETTCFHLQPNCPTLFLSWFNTDSADHKLFCDALCHKPSCPPQ</sequence>
<dbReference type="AlphaFoldDB" id="E4YBW8"/>
<organism evidence="2">
    <name type="scientific">Oikopleura dioica</name>
    <name type="common">Tunicate</name>
    <dbReference type="NCBI Taxonomy" id="34765"/>
    <lineage>
        <taxon>Eukaryota</taxon>
        <taxon>Metazoa</taxon>
        <taxon>Chordata</taxon>
        <taxon>Tunicata</taxon>
        <taxon>Appendicularia</taxon>
        <taxon>Copelata</taxon>
        <taxon>Oikopleuridae</taxon>
        <taxon>Oikopleura</taxon>
    </lineage>
</organism>
<evidence type="ECO:0000256" key="1">
    <source>
        <dbReference type="SAM" id="MobiDB-lite"/>
    </source>
</evidence>
<dbReference type="EMBL" id="FN654391">
    <property type="protein sequence ID" value="CBY33055.1"/>
    <property type="molecule type" value="Genomic_DNA"/>
</dbReference>
<reference evidence="2" key="1">
    <citation type="journal article" date="2010" name="Science">
        <title>Plasticity of animal genome architecture unmasked by rapid evolution of a pelagic tunicate.</title>
        <authorList>
            <person name="Denoeud F."/>
            <person name="Henriet S."/>
            <person name="Mungpakdee S."/>
            <person name="Aury J.M."/>
            <person name="Da Silva C."/>
            <person name="Brinkmann H."/>
            <person name="Mikhaleva J."/>
            <person name="Olsen L.C."/>
            <person name="Jubin C."/>
            <person name="Canestro C."/>
            <person name="Bouquet J.M."/>
            <person name="Danks G."/>
            <person name="Poulain J."/>
            <person name="Campsteijn C."/>
            <person name="Adamski M."/>
            <person name="Cross I."/>
            <person name="Yadetie F."/>
            <person name="Muffato M."/>
            <person name="Louis A."/>
            <person name="Butcher S."/>
            <person name="Tsagkogeorga G."/>
            <person name="Konrad A."/>
            <person name="Singh S."/>
            <person name="Jensen M.F."/>
            <person name="Cong E.H."/>
            <person name="Eikeseth-Otteraa H."/>
            <person name="Noel B."/>
            <person name="Anthouard V."/>
            <person name="Porcel B.M."/>
            <person name="Kachouri-Lafond R."/>
            <person name="Nishino A."/>
            <person name="Ugolini M."/>
            <person name="Chourrout P."/>
            <person name="Nishida H."/>
            <person name="Aasland R."/>
            <person name="Huzurbazar S."/>
            <person name="Westhof E."/>
            <person name="Delsuc F."/>
            <person name="Lehrach H."/>
            <person name="Reinhardt R."/>
            <person name="Weissenbach J."/>
            <person name="Roy S.W."/>
            <person name="Artiguenave F."/>
            <person name="Postlethwait J.H."/>
            <person name="Manak J.R."/>
            <person name="Thompson E.M."/>
            <person name="Jaillon O."/>
            <person name="Du Pasquier L."/>
            <person name="Boudinot P."/>
            <person name="Liberles D.A."/>
            <person name="Volff J.N."/>
            <person name="Philippe H."/>
            <person name="Lenhard B."/>
            <person name="Roest Crollius H."/>
            <person name="Wincker P."/>
            <person name="Chourrout D."/>
        </authorList>
    </citation>
    <scope>NUCLEOTIDE SEQUENCE [LARGE SCALE GENOMIC DNA]</scope>
</reference>
<evidence type="ECO:0000313" key="2">
    <source>
        <dbReference type="EMBL" id="CBY33055.1"/>
    </source>
</evidence>
<feature type="region of interest" description="Disordered" evidence="1">
    <location>
        <begin position="269"/>
        <end position="293"/>
    </location>
</feature>
<gene>
    <name evidence="2" type="ORF">GSOID_T00020925001</name>
</gene>
<protein>
    <submittedName>
        <fullName evidence="2">Uncharacterized protein</fullName>
    </submittedName>
</protein>